<sequence length="492" mass="53623">MTRRVGPGAVAFVALFVLLLAAGRSSFFRDPGTFWHVTTGDRILADGFLRADPYTFTFGGTWWVPYQWLGEVAMALAHRCGGFDLLLVGACAMLAGTFAVLYARLHGTGLNPAAAGVVLLIGLAAAASHFHVRPHLATIAGMTGTMLLLVAVDGGRAPVRRLLWLVPAFVLWTNVHGGVLAGMGTVGLTVAGWLTLAVIGRGPLRSRRDAVLACAAAAGCVLSALVNPYGLDLLKTWHVIMGEPALKAIVQEHSALDPAAPYAWPVFALAAVYLAVLAGVHRGELRVSWFLPAVWFVLTLDRVRHAPLFAVAGLVVVAAAWPHTRWAAWLAEHRPDVYRPRDGGTGFWRNVWLPAVLVIAVALVPIRWARLDPAHWPVELLPELREFEPRSPADPHRIFNGYIDGGFVIYHAPGYKVFVDDRCEVFGGDWLLAFVRADSEGTADAMAGWEERYGRFDFALVRAGTGFEAYVRTAPGWELVKRTDVASFYRRR</sequence>
<feature type="transmembrane region" description="Helical" evidence="1">
    <location>
        <begin position="351"/>
        <end position="369"/>
    </location>
</feature>
<feature type="transmembrane region" description="Helical" evidence="1">
    <location>
        <begin position="308"/>
        <end position="331"/>
    </location>
</feature>
<dbReference type="OrthoDB" id="9786218at2"/>
<protein>
    <recommendedName>
        <fullName evidence="4">Glycosyltransferase RgtA/B/C/D-like domain-containing protein</fullName>
    </recommendedName>
</protein>
<keyword evidence="1" id="KW-0472">Membrane</keyword>
<evidence type="ECO:0000256" key="1">
    <source>
        <dbReference type="SAM" id="Phobius"/>
    </source>
</evidence>
<keyword evidence="1" id="KW-0812">Transmembrane</keyword>
<feature type="transmembrane region" description="Helical" evidence="1">
    <location>
        <begin position="181"/>
        <end position="199"/>
    </location>
</feature>
<evidence type="ECO:0008006" key="4">
    <source>
        <dbReference type="Google" id="ProtNLM"/>
    </source>
</evidence>
<dbReference type="AlphaFoldDB" id="A0A517XYA5"/>
<dbReference type="EMBL" id="CP036273">
    <property type="protein sequence ID" value="QDU22471.1"/>
    <property type="molecule type" value="Genomic_DNA"/>
</dbReference>
<dbReference type="KEGG" id="uli:ETAA1_44510"/>
<proteinExistence type="predicted"/>
<feature type="transmembrane region" description="Helical" evidence="1">
    <location>
        <begin position="85"/>
        <end position="103"/>
    </location>
</feature>
<feature type="transmembrane region" description="Helical" evidence="1">
    <location>
        <begin position="110"/>
        <end position="130"/>
    </location>
</feature>
<gene>
    <name evidence="2" type="ORF">ETAA1_44510</name>
</gene>
<keyword evidence="3" id="KW-1185">Reference proteome</keyword>
<reference evidence="2 3" key="1">
    <citation type="submission" date="2019-02" db="EMBL/GenBank/DDBJ databases">
        <title>Deep-cultivation of Planctomycetes and their phenomic and genomic characterization uncovers novel biology.</title>
        <authorList>
            <person name="Wiegand S."/>
            <person name="Jogler M."/>
            <person name="Boedeker C."/>
            <person name="Pinto D."/>
            <person name="Vollmers J."/>
            <person name="Rivas-Marin E."/>
            <person name="Kohn T."/>
            <person name="Peeters S.H."/>
            <person name="Heuer A."/>
            <person name="Rast P."/>
            <person name="Oberbeckmann S."/>
            <person name="Bunk B."/>
            <person name="Jeske O."/>
            <person name="Meyerdierks A."/>
            <person name="Storesund J.E."/>
            <person name="Kallscheuer N."/>
            <person name="Luecker S."/>
            <person name="Lage O.M."/>
            <person name="Pohl T."/>
            <person name="Merkel B.J."/>
            <person name="Hornburger P."/>
            <person name="Mueller R.-W."/>
            <person name="Bruemmer F."/>
            <person name="Labrenz M."/>
            <person name="Spormann A.M."/>
            <person name="Op den Camp H."/>
            <person name="Overmann J."/>
            <person name="Amann R."/>
            <person name="Jetten M.S.M."/>
            <person name="Mascher T."/>
            <person name="Medema M.H."/>
            <person name="Devos D.P."/>
            <person name="Kaster A.-K."/>
            <person name="Ovreas L."/>
            <person name="Rohde M."/>
            <person name="Galperin M.Y."/>
            <person name="Jogler C."/>
        </authorList>
    </citation>
    <scope>NUCLEOTIDE SEQUENCE [LARGE SCALE GENOMIC DNA]</scope>
    <source>
        <strain evidence="2 3">ETA_A1</strain>
    </source>
</reference>
<accession>A0A517XYA5</accession>
<name>A0A517XYA5_9BACT</name>
<organism evidence="2 3">
    <name type="scientific">Urbifossiella limnaea</name>
    <dbReference type="NCBI Taxonomy" id="2528023"/>
    <lineage>
        <taxon>Bacteria</taxon>
        <taxon>Pseudomonadati</taxon>
        <taxon>Planctomycetota</taxon>
        <taxon>Planctomycetia</taxon>
        <taxon>Gemmatales</taxon>
        <taxon>Gemmataceae</taxon>
        <taxon>Urbifossiella</taxon>
    </lineage>
</organism>
<feature type="transmembrane region" description="Helical" evidence="1">
    <location>
        <begin position="262"/>
        <end position="280"/>
    </location>
</feature>
<dbReference type="RefSeq" id="WP_145242230.1">
    <property type="nucleotide sequence ID" value="NZ_CP036273.1"/>
</dbReference>
<feature type="transmembrane region" description="Helical" evidence="1">
    <location>
        <begin position="211"/>
        <end position="231"/>
    </location>
</feature>
<evidence type="ECO:0000313" key="2">
    <source>
        <dbReference type="EMBL" id="QDU22471.1"/>
    </source>
</evidence>
<evidence type="ECO:0000313" key="3">
    <source>
        <dbReference type="Proteomes" id="UP000319576"/>
    </source>
</evidence>
<keyword evidence="1" id="KW-1133">Transmembrane helix</keyword>
<dbReference type="Proteomes" id="UP000319576">
    <property type="component" value="Chromosome"/>
</dbReference>